<dbReference type="InterPro" id="IPR018540">
    <property type="entry name" value="Spo0E-like"/>
</dbReference>
<evidence type="ECO:0000313" key="3">
    <source>
        <dbReference type="Proteomes" id="UP000288943"/>
    </source>
</evidence>
<evidence type="ECO:0000313" key="4">
    <source>
        <dbReference type="Proteomes" id="UP001527202"/>
    </source>
</evidence>
<reference evidence="2 3" key="1">
    <citation type="submission" date="2018-01" db="EMBL/GenBank/DDBJ databases">
        <title>The whole genome sequencing and assembly of Paenibacillus chitinolyticus KCCM 41400 strain.</title>
        <authorList>
            <person name="Kim J.-Y."/>
            <person name="Park M.-K."/>
            <person name="Lee Y.-J."/>
            <person name="Yi H."/>
            <person name="Bahn Y.-S."/>
            <person name="Kim J.F."/>
            <person name="Lee D.-W."/>
        </authorList>
    </citation>
    <scope>NUCLEOTIDE SEQUENCE [LARGE SCALE GENOMIC DNA]</scope>
    <source>
        <strain evidence="2 3">KCCM 41400</strain>
    </source>
</reference>
<dbReference type="GO" id="GO:0046983">
    <property type="term" value="F:protein dimerization activity"/>
    <property type="evidence" value="ECO:0007669"/>
    <property type="project" value="InterPro"/>
</dbReference>
<dbReference type="InterPro" id="IPR037208">
    <property type="entry name" value="Spo0E-like_sf"/>
</dbReference>
<dbReference type="SUPFAM" id="SSF140500">
    <property type="entry name" value="BAS1536-like"/>
    <property type="match status" value="1"/>
</dbReference>
<proteinExistence type="predicted"/>
<dbReference type="RefSeq" id="WP_009671838.1">
    <property type="nucleotide sequence ID" value="NZ_CP026520.1"/>
</dbReference>
<dbReference type="Gene3D" id="4.10.280.10">
    <property type="entry name" value="Helix-loop-helix DNA-binding domain"/>
    <property type="match status" value="1"/>
</dbReference>
<dbReference type="Pfam" id="PF09388">
    <property type="entry name" value="SpoOE-like"/>
    <property type="match status" value="1"/>
</dbReference>
<evidence type="ECO:0000313" key="1">
    <source>
        <dbReference type="EMBL" id="MCY9597911.1"/>
    </source>
</evidence>
<dbReference type="EMBL" id="JAMDMJ010000025">
    <property type="protein sequence ID" value="MCY9597911.1"/>
    <property type="molecule type" value="Genomic_DNA"/>
</dbReference>
<dbReference type="KEGG" id="pchi:PC41400_22490"/>
<sequence length="57" mass="6675">MLKTMNRSLDLEIEYLKSVLTYMAAQYKYELNHPRVVEVSQQLDGLIVEQMKKRAAS</sequence>
<name>A0A410X0U2_9BACL</name>
<dbReference type="Proteomes" id="UP001527202">
    <property type="component" value="Unassembled WGS sequence"/>
</dbReference>
<dbReference type="EMBL" id="CP026520">
    <property type="protein sequence ID" value="QAV20289.1"/>
    <property type="molecule type" value="Genomic_DNA"/>
</dbReference>
<organism evidence="2 3">
    <name type="scientific">Paenibacillus chitinolyticus</name>
    <dbReference type="NCBI Taxonomy" id="79263"/>
    <lineage>
        <taxon>Bacteria</taxon>
        <taxon>Bacillati</taxon>
        <taxon>Bacillota</taxon>
        <taxon>Bacilli</taxon>
        <taxon>Bacillales</taxon>
        <taxon>Paenibacillaceae</taxon>
        <taxon>Paenibacillus</taxon>
    </lineage>
</organism>
<accession>A0A410X0U2</accession>
<dbReference type="InterPro" id="IPR036638">
    <property type="entry name" value="HLH_DNA-bd_sf"/>
</dbReference>
<evidence type="ECO:0000313" key="2">
    <source>
        <dbReference type="EMBL" id="QAV20289.1"/>
    </source>
</evidence>
<keyword evidence="4" id="KW-1185">Reference proteome</keyword>
<dbReference type="Proteomes" id="UP000288943">
    <property type="component" value="Chromosome"/>
</dbReference>
<dbReference type="OrthoDB" id="2680326at2"/>
<gene>
    <name evidence="1" type="ORF">M5X16_19260</name>
    <name evidence="2" type="ORF">PC41400_22490</name>
</gene>
<protein>
    <submittedName>
        <fullName evidence="2">Aspartyl-phosphate phosphatase Spo0E family protein</fullName>
    </submittedName>
</protein>
<dbReference type="GO" id="GO:0043937">
    <property type="term" value="P:regulation of sporulation"/>
    <property type="evidence" value="ECO:0007669"/>
    <property type="project" value="InterPro"/>
</dbReference>
<dbReference type="GeneID" id="95377566"/>
<reference evidence="1 4" key="2">
    <citation type="submission" date="2022-05" db="EMBL/GenBank/DDBJ databases">
        <title>Genome Sequencing of Bee-Associated Microbes.</title>
        <authorList>
            <person name="Dunlap C."/>
        </authorList>
    </citation>
    <scope>NUCLEOTIDE SEQUENCE [LARGE SCALE GENOMIC DNA]</scope>
    <source>
        <strain evidence="1 4">NRRL B-23120</strain>
    </source>
</reference>
<dbReference type="AlphaFoldDB" id="A0A410X0U2"/>